<dbReference type="CDD" id="cd06267">
    <property type="entry name" value="PBP1_LacI_sugar_binding-like"/>
    <property type="match status" value="1"/>
</dbReference>
<dbReference type="STRING" id="1032480.MLP_05700"/>
<dbReference type="Gene3D" id="3.40.50.2300">
    <property type="match status" value="2"/>
</dbReference>
<dbReference type="EMBL" id="AP012204">
    <property type="protein sequence ID" value="BAK33584.1"/>
    <property type="molecule type" value="Genomic_DNA"/>
</dbReference>
<dbReference type="SMART" id="SM00354">
    <property type="entry name" value="HTH_LACI"/>
    <property type="match status" value="1"/>
</dbReference>
<accession>F5XK88</accession>
<protein>
    <submittedName>
        <fullName evidence="6">LacI family transcriptional regulator</fullName>
    </submittedName>
</protein>
<evidence type="ECO:0000256" key="4">
    <source>
        <dbReference type="ARBA" id="ARBA00023163"/>
    </source>
</evidence>
<proteinExistence type="predicted"/>
<evidence type="ECO:0000256" key="3">
    <source>
        <dbReference type="ARBA" id="ARBA00023125"/>
    </source>
</evidence>
<dbReference type="Pfam" id="PF13377">
    <property type="entry name" value="Peripla_BP_3"/>
    <property type="match status" value="1"/>
</dbReference>
<keyword evidence="4" id="KW-0804">Transcription</keyword>
<keyword evidence="3" id="KW-0238">DNA-binding</keyword>
<dbReference type="PANTHER" id="PTHR30146">
    <property type="entry name" value="LACI-RELATED TRANSCRIPTIONAL REPRESSOR"/>
    <property type="match status" value="1"/>
</dbReference>
<feature type="domain" description="HTH lacI-type" evidence="5">
    <location>
        <begin position="22"/>
        <end position="76"/>
    </location>
</feature>
<dbReference type="CDD" id="cd01392">
    <property type="entry name" value="HTH_LacI"/>
    <property type="match status" value="1"/>
</dbReference>
<dbReference type="HOGENOM" id="CLU_037628_6_0_11"/>
<sequence>MCGPSPSETMTDRRLQEQGKQVTIYDVAAAAGVAPSTVSRALSKPGRVSFRTAEHVRRVAAELGYRAESRQRSTSAEPTRLLAMVVADITNPVFYGMIRGAERTARHEGYELLLVETQESSDVEQSVLQRLGSVADGIILTSSRLSDAQILAVAKTVPLVVLNRLVSQVPSVAADNLQATTKAVEHLARLGHQRITYLAGPEASWADGARWRGLVEAAHQLDLGIRRSGPHQPNPAGGREAASAWLAHPTSGVVAYNDLIAIGFIREISQAGIQVPEQVSIIGFDNIRDTELVVPPLTTVVAPLVSLGSAAVRHLLKISMLPARTDESVVLPARLVIRASTGPAPA</sequence>
<dbReference type="InterPro" id="IPR010982">
    <property type="entry name" value="Lambda_DNA-bd_dom_sf"/>
</dbReference>
<dbReference type="Gene3D" id="1.10.260.40">
    <property type="entry name" value="lambda repressor-like DNA-binding domains"/>
    <property type="match status" value="1"/>
</dbReference>
<keyword evidence="2" id="KW-0805">Transcription regulation</keyword>
<evidence type="ECO:0000256" key="1">
    <source>
        <dbReference type="ARBA" id="ARBA00022491"/>
    </source>
</evidence>
<gene>
    <name evidence="6" type="ordered locus">MLP_05700</name>
</gene>
<dbReference type="InterPro" id="IPR028082">
    <property type="entry name" value="Peripla_BP_I"/>
</dbReference>
<dbReference type="GO" id="GO:0003700">
    <property type="term" value="F:DNA-binding transcription factor activity"/>
    <property type="evidence" value="ECO:0007669"/>
    <property type="project" value="TreeGrafter"/>
</dbReference>
<reference evidence="6 7" key="1">
    <citation type="submission" date="2011-05" db="EMBL/GenBank/DDBJ databases">
        <title>Whole genome sequence of Microlunatus phosphovorus NM-1.</title>
        <authorList>
            <person name="Hosoyama A."/>
            <person name="Sasaki K."/>
            <person name="Harada T."/>
            <person name="Igarashi R."/>
            <person name="Kawakoshi A."/>
            <person name="Sasagawa M."/>
            <person name="Fukada J."/>
            <person name="Nakamura S."/>
            <person name="Katano Y."/>
            <person name="Hanada S."/>
            <person name="Kamagata Y."/>
            <person name="Nakamura N."/>
            <person name="Yamazaki S."/>
            <person name="Fujita N."/>
        </authorList>
    </citation>
    <scope>NUCLEOTIDE SEQUENCE [LARGE SCALE GENOMIC DNA]</scope>
    <source>
        <strain evidence="7">ATCC 700054 / DSM 10555 / JCM 9379 / NBRC 101784 / NCIMB 13414 / VKM Ac-1990 / NM-1</strain>
    </source>
</reference>
<keyword evidence="1" id="KW-0678">Repressor</keyword>
<evidence type="ECO:0000256" key="2">
    <source>
        <dbReference type="ARBA" id="ARBA00023015"/>
    </source>
</evidence>
<organism evidence="6 7">
    <name type="scientific">Microlunatus phosphovorus (strain ATCC 700054 / DSM 10555 / JCM 9379 / NBRC 101784 / NCIMB 13414 / VKM Ac-1990 / NM-1)</name>
    <dbReference type="NCBI Taxonomy" id="1032480"/>
    <lineage>
        <taxon>Bacteria</taxon>
        <taxon>Bacillati</taxon>
        <taxon>Actinomycetota</taxon>
        <taxon>Actinomycetes</taxon>
        <taxon>Propionibacteriales</taxon>
        <taxon>Propionibacteriaceae</taxon>
        <taxon>Microlunatus</taxon>
    </lineage>
</organism>
<dbReference type="Proteomes" id="UP000007947">
    <property type="component" value="Chromosome"/>
</dbReference>
<dbReference type="Pfam" id="PF00356">
    <property type="entry name" value="LacI"/>
    <property type="match status" value="1"/>
</dbReference>
<dbReference type="AlphaFoldDB" id="F5XK88"/>
<keyword evidence="7" id="KW-1185">Reference proteome</keyword>
<dbReference type="SUPFAM" id="SSF53822">
    <property type="entry name" value="Periplasmic binding protein-like I"/>
    <property type="match status" value="1"/>
</dbReference>
<evidence type="ECO:0000259" key="5">
    <source>
        <dbReference type="PROSITE" id="PS50932"/>
    </source>
</evidence>
<evidence type="ECO:0000313" key="7">
    <source>
        <dbReference type="Proteomes" id="UP000007947"/>
    </source>
</evidence>
<dbReference type="KEGG" id="mph:MLP_05700"/>
<dbReference type="eggNOG" id="COG1609">
    <property type="taxonomic scope" value="Bacteria"/>
</dbReference>
<dbReference type="PANTHER" id="PTHR30146:SF148">
    <property type="entry name" value="HTH-TYPE TRANSCRIPTIONAL REPRESSOR PURR-RELATED"/>
    <property type="match status" value="1"/>
</dbReference>
<dbReference type="PROSITE" id="PS50932">
    <property type="entry name" value="HTH_LACI_2"/>
    <property type="match status" value="1"/>
</dbReference>
<dbReference type="SUPFAM" id="SSF47413">
    <property type="entry name" value="lambda repressor-like DNA-binding domains"/>
    <property type="match status" value="1"/>
</dbReference>
<dbReference type="InterPro" id="IPR000843">
    <property type="entry name" value="HTH_LacI"/>
</dbReference>
<evidence type="ECO:0000313" key="6">
    <source>
        <dbReference type="EMBL" id="BAK33584.1"/>
    </source>
</evidence>
<name>F5XK88_MICPN</name>
<dbReference type="InterPro" id="IPR046335">
    <property type="entry name" value="LacI/GalR-like_sensor"/>
</dbReference>
<dbReference type="GO" id="GO:0000976">
    <property type="term" value="F:transcription cis-regulatory region binding"/>
    <property type="evidence" value="ECO:0007669"/>
    <property type="project" value="TreeGrafter"/>
</dbReference>